<dbReference type="Pfam" id="PF23598">
    <property type="entry name" value="LRR_14"/>
    <property type="match status" value="1"/>
</dbReference>
<protein>
    <submittedName>
        <fullName evidence="6">Disease resistance protein</fullName>
    </submittedName>
</protein>
<dbReference type="PANTHER" id="PTHR36766">
    <property type="entry name" value="PLANT BROAD-SPECTRUM MILDEW RESISTANCE PROTEIN RPW8"/>
    <property type="match status" value="1"/>
</dbReference>
<dbReference type="AlphaFoldDB" id="A0A392MNI2"/>
<accession>A0A392MNI2</accession>
<sequence length="428" mass="49118">SPPPNVATAYQEDINHYDIEQLQIRLRQKISGQKFLLVLDDIWSDDRVKWIELTDLIKVGAAESKIIVTTRSNSIASMIGTVSSYVLEGLSPENCLSLFVKWAFKDGEEEKYPNLVEIGKEIVKNCAGVPLAVRTLGSSLFSNFDLNKWLFVRDHEIWNLEQKKDDILPALKLSYDEMPSYLRQCFACFSLFPKDYAFNVVEMTILWIALGLVQSMNGSEKLEHIAREYIHELHSRSLLQDFGDYGDFGIFKVHDLIHDLALYVAKEEFVTVVSHTRNISEQARHLSIVEKDSLGHVLFPKSKSVRSIQFPIDGVGLDNKKLLDTWLSRYEYLRYLNLNNSSFETLPNSTAKLEHLRVLTLNNNRKIKRLDHSIFKLHNLQVFSFVGCTNLETLPRGLGKMISLQHLYITTKQSIVSLTEFATLNYLQ</sequence>
<dbReference type="Pfam" id="PF23559">
    <property type="entry name" value="WHD_DRP"/>
    <property type="match status" value="1"/>
</dbReference>
<feature type="non-terminal residue" evidence="6">
    <location>
        <position position="1"/>
    </location>
</feature>
<evidence type="ECO:0000313" key="7">
    <source>
        <dbReference type="Proteomes" id="UP000265520"/>
    </source>
</evidence>
<dbReference type="InterPro" id="IPR002182">
    <property type="entry name" value="NB-ARC"/>
</dbReference>
<dbReference type="Proteomes" id="UP000265520">
    <property type="component" value="Unassembled WGS sequence"/>
</dbReference>
<dbReference type="PANTHER" id="PTHR36766:SF61">
    <property type="entry name" value="NB-ARC DOMAIN DISEASE RESISTANCE PROTEIN"/>
    <property type="match status" value="1"/>
</dbReference>
<dbReference type="InterPro" id="IPR032675">
    <property type="entry name" value="LRR_dom_sf"/>
</dbReference>
<dbReference type="Gene3D" id="1.10.10.10">
    <property type="entry name" value="Winged helix-like DNA-binding domain superfamily/Winged helix DNA-binding domain"/>
    <property type="match status" value="1"/>
</dbReference>
<evidence type="ECO:0000259" key="5">
    <source>
        <dbReference type="Pfam" id="PF23598"/>
    </source>
</evidence>
<evidence type="ECO:0000313" key="6">
    <source>
        <dbReference type="EMBL" id="MCH88198.1"/>
    </source>
</evidence>
<keyword evidence="1" id="KW-0677">Repeat</keyword>
<feature type="domain" description="Disease resistance R13L4/SHOC-2-like LRR" evidence="5">
    <location>
        <begin position="332"/>
        <end position="424"/>
    </location>
</feature>
<dbReference type="Gene3D" id="3.40.50.300">
    <property type="entry name" value="P-loop containing nucleotide triphosphate hydrolases"/>
    <property type="match status" value="1"/>
</dbReference>
<dbReference type="EMBL" id="LXQA010013697">
    <property type="protein sequence ID" value="MCH88198.1"/>
    <property type="molecule type" value="Genomic_DNA"/>
</dbReference>
<feature type="domain" description="Disease resistance protein winged helix" evidence="4">
    <location>
        <begin position="191"/>
        <end position="261"/>
    </location>
</feature>
<evidence type="ECO:0000259" key="4">
    <source>
        <dbReference type="Pfam" id="PF23559"/>
    </source>
</evidence>
<feature type="non-terminal residue" evidence="6">
    <location>
        <position position="428"/>
    </location>
</feature>
<dbReference type="GO" id="GO:0006952">
    <property type="term" value="P:defense response"/>
    <property type="evidence" value="ECO:0007669"/>
    <property type="project" value="UniProtKB-KW"/>
</dbReference>
<dbReference type="InterPro" id="IPR042197">
    <property type="entry name" value="Apaf_helical"/>
</dbReference>
<proteinExistence type="predicted"/>
<comment type="caution">
    <text evidence="6">The sequence shown here is derived from an EMBL/GenBank/DDBJ whole genome shotgun (WGS) entry which is preliminary data.</text>
</comment>
<dbReference type="GO" id="GO:0043531">
    <property type="term" value="F:ADP binding"/>
    <property type="evidence" value="ECO:0007669"/>
    <property type="project" value="InterPro"/>
</dbReference>
<dbReference type="Gene3D" id="3.80.10.10">
    <property type="entry name" value="Ribonuclease Inhibitor"/>
    <property type="match status" value="1"/>
</dbReference>
<reference evidence="6 7" key="1">
    <citation type="journal article" date="2018" name="Front. Plant Sci.">
        <title>Red Clover (Trifolium pratense) and Zigzag Clover (T. medium) - A Picture of Genomic Similarities and Differences.</title>
        <authorList>
            <person name="Dluhosova J."/>
            <person name="Istvanek J."/>
            <person name="Nedelnik J."/>
            <person name="Repkova J."/>
        </authorList>
    </citation>
    <scope>NUCLEOTIDE SEQUENCE [LARGE SCALE GENOMIC DNA]</scope>
    <source>
        <strain evidence="7">cv. 10/8</strain>
        <tissue evidence="6">Leaf</tissue>
    </source>
</reference>
<dbReference type="SUPFAM" id="SSF52540">
    <property type="entry name" value="P-loop containing nucleoside triphosphate hydrolases"/>
    <property type="match status" value="1"/>
</dbReference>
<organism evidence="6 7">
    <name type="scientific">Trifolium medium</name>
    <dbReference type="NCBI Taxonomy" id="97028"/>
    <lineage>
        <taxon>Eukaryota</taxon>
        <taxon>Viridiplantae</taxon>
        <taxon>Streptophyta</taxon>
        <taxon>Embryophyta</taxon>
        <taxon>Tracheophyta</taxon>
        <taxon>Spermatophyta</taxon>
        <taxon>Magnoliopsida</taxon>
        <taxon>eudicotyledons</taxon>
        <taxon>Gunneridae</taxon>
        <taxon>Pentapetalae</taxon>
        <taxon>rosids</taxon>
        <taxon>fabids</taxon>
        <taxon>Fabales</taxon>
        <taxon>Fabaceae</taxon>
        <taxon>Papilionoideae</taxon>
        <taxon>50 kb inversion clade</taxon>
        <taxon>NPAAA clade</taxon>
        <taxon>Hologalegina</taxon>
        <taxon>IRL clade</taxon>
        <taxon>Trifolieae</taxon>
        <taxon>Trifolium</taxon>
    </lineage>
</organism>
<dbReference type="Pfam" id="PF00931">
    <property type="entry name" value="NB-ARC"/>
    <property type="match status" value="1"/>
</dbReference>
<dbReference type="SUPFAM" id="SSF52058">
    <property type="entry name" value="L domain-like"/>
    <property type="match status" value="1"/>
</dbReference>
<evidence type="ECO:0000256" key="1">
    <source>
        <dbReference type="ARBA" id="ARBA00022737"/>
    </source>
</evidence>
<evidence type="ECO:0000259" key="3">
    <source>
        <dbReference type="Pfam" id="PF00931"/>
    </source>
</evidence>
<dbReference type="InterPro" id="IPR027417">
    <property type="entry name" value="P-loop_NTPase"/>
</dbReference>
<keyword evidence="2" id="KW-0611">Plant defense</keyword>
<feature type="domain" description="NB-ARC" evidence="3">
    <location>
        <begin position="11"/>
        <end position="105"/>
    </location>
</feature>
<dbReference type="Gene3D" id="1.10.8.430">
    <property type="entry name" value="Helical domain of apoptotic protease-activating factors"/>
    <property type="match status" value="1"/>
</dbReference>
<dbReference type="InterPro" id="IPR036388">
    <property type="entry name" value="WH-like_DNA-bd_sf"/>
</dbReference>
<gene>
    <name evidence="6" type="ORF">A2U01_0009081</name>
</gene>
<name>A0A392MNI2_9FABA</name>
<evidence type="ECO:0000256" key="2">
    <source>
        <dbReference type="ARBA" id="ARBA00022821"/>
    </source>
</evidence>
<dbReference type="PRINTS" id="PR00364">
    <property type="entry name" value="DISEASERSIST"/>
</dbReference>
<dbReference type="InterPro" id="IPR058922">
    <property type="entry name" value="WHD_DRP"/>
</dbReference>
<dbReference type="InterPro" id="IPR055414">
    <property type="entry name" value="LRR_R13L4/SHOC2-like"/>
</dbReference>
<keyword evidence="7" id="KW-1185">Reference proteome</keyword>